<protein>
    <submittedName>
        <fullName evidence="2">Uncharacterized protein</fullName>
    </submittedName>
</protein>
<dbReference type="InterPro" id="IPR001969">
    <property type="entry name" value="Aspartic_peptidase_AS"/>
</dbReference>
<dbReference type="Pfam" id="PF13975">
    <property type="entry name" value="gag-asp_proteas"/>
    <property type="match status" value="1"/>
</dbReference>
<proteinExistence type="predicted"/>
<dbReference type="InterPro" id="IPR021109">
    <property type="entry name" value="Peptidase_aspartic_dom_sf"/>
</dbReference>
<feature type="region of interest" description="Disordered" evidence="1">
    <location>
        <begin position="1"/>
        <end position="47"/>
    </location>
</feature>
<dbReference type="GO" id="GO:0006508">
    <property type="term" value="P:proteolysis"/>
    <property type="evidence" value="ECO:0007669"/>
    <property type="project" value="InterPro"/>
</dbReference>
<reference evidence="2" key="1">
    <citation type="submission" date="2014-09" db="EMBL/GenBank/DDBJ databases">
        <authorList>
            <person name="Magalhaes I.L.F."/>
            <person name="Oliveira U."/>
            <person name="Santos F.R."/>
            <person name="Vidigal T.H.D.A."/>
            <person name="Brescovit A.D."/>
            <person name="Santos A.J."/>
        </authorList>
    </citation>
    <scope>NUCLEOTIDE SEQUENCE</scope>
</reference>
<feature type="compositionally biased region" description="Basic and acidic residues" evidence="1">
    <location>
        <begin position="1"/>
        <end position="17"/>
    </location>
</feature>
<dbReference type="GO" id="GO:0004190">
    <property type="term" value="F:aspartic-type endopeptidase activity"/>
    <property type="evidence" value="ECO:0007669"/>
    <property type="project" value="InterPro"/>
</dbReference>
<evidence type="ECO:0000256" key="1">
    <source>
        <dbReference type="SAM" id="MobiDB-lite"/>
    </source>
</evidence>
<organism evidence="2">
    <name type="scientific">Lygus hesperus</name>
    <name type="common">Western plant bug</name>
    <dbReference type="NCBI Taxonomy" id="30085"/>
    <lineage>
        <taxon>Eukaryota</taxon>
        <taxon>Metazoa</taxon>
        <taxon>Ecdysozoa</taxon>
        <taxon>Arthropoda</taxon>
        <taxon>Hexapoda</taxon>
        <taxon>Insecta</taxon>
        <taxon>Pterygota</taxon>
        <taxon>Neoptera</taxon>
        <taxon>Paraneoptera</taxon>
        <taxon>Hemiptera</taxon>
        <taxon>Heteroptera</taxon>
        <taxon>Panheteroptera</taxon>
        <taxon>Cimicomorpha</taxon>
        <taxon>Miridae</taxon>
        <taxon>Mirini</taxon>
        <taxon>Lygus</taxon>
    </lineage>
</organism>
<feature type="non-terminal residue" evidence="2">
    <location>
        <position position="157"/>
    </location>
</feature>
<dbReference type="Gene3D" id="2.40.70.10">
    <property type="entry name" value="Acid Proteases"/>
    <property type="match status" value="1"/>
</dbReference>
<dbReference type="PROSITE" id="PS00141">
    <property type="entry name" value="ASP_PROTEASE"/>
    <property type="match status" value="1"/>
</dbReference>
<name>A0A0K8T653_LYGHE</name>
<accession>A0A0K8T653</accession>
<feature type="non-terminal residue" evidence="2">
    <location>
        <position position="1"/>
    </location>
</feature>
<dbReference type="AlphaFoldDB" id="A0A0K8T653"/>
<dbReference type="SUPFAM" id="SSF50630">
    <property type="entry name" value="Acid proteases"/>
    <property type="match status" value="1"/>
</dbReference>
<sequence>QERRAKEGDTMRTARETRKQRRGRVSSFNPPTEDAPADLGTTCQASHQTGRHEIGVLDESGKDHLMVTVWIGRQRREMIVDTGASCSVLARPVRGTVIKPTRMTAWSADGQPIIFEGTQTLSARIGDTIFEHDFLVFAKGANATDLLGMDILSKVPL</sequence>
<evidence type="ECO:0000313" key="2">
    <source>
        <dbReference type="EMBL" id="JAG60916.1"/>
    </source>
</evidence>
<dbReference type="EMBL" id="GBRD01004905">
    <property type="protein sequence ID" value="JAG60916.1"/>
    <property type="molecule type" value="Transcribed_RNA"/>
</dbReference>
<dbReference type="CDD" id="cd00303">
    <property type="entry name" value="retropepsin_like"/>
    <property type="match status" value="1"/>
</dbReference>